<evidence type="ECO:0000313" key="1">
    <source>
        <dbReference type="EMBL" id="KAH3773872.1"/>
    </source>
</evidence>
<dbReference type="AlphaFoldDB" id="A0A9D4IIJ8"/>
<dbReference type="EMBL" id="JAIWYP010000009">
    <property type="protein sequence ID" value="KAH3773872.1"/>
    <property type="molecule type" value="Genomic_DNA"/>
</dbReference>
<accession>A0A9D4IIJ8</accession>
<sequence length="59" mass="6729">MIQHTLNDHHTSTSICGKLISNFRFADHIDVMIGTSIEFKDTNILYERAGAYRNEVSTD</sequence>
<evidence type="ECO:0000313" key="2">
    <source>
        <dbReference type="Proteomes" id="UP000828390"/>
    </source>
</evidence>
<organism evidence="1 2">
    <name type="scientific">Dreissena polymorpha</name>
    <name type="common">Zebra mussel</name>
    <name type="synonym">Mytilus polymorpha</name>
    <dbReference type="NCBI Taxonomy" id="45954"/>
    <lineage>
        <taxon>Eukaryota</taxon>
        <taxon>Metazoa</taxon>
        <taxon>Spiralia</taxon>
        <taxon>Lophotrochozoa</taxon>
        <taxon>Mollusca</taxon>
        <taxon>Bivalvia</taxon>
        <taxon>Autobranchia</taxon>
        <taxon>Heteroconchia</taxon>
        <taxon>Euheterodonta</taxon>
        <taxon>Imparidentia</taxon>
        <taxon>Neoheterodontei</taxon>
        <taxon>Myida</taxon>
        <taxon>Dreissenoidea</taxon>
        <taxon>Dreissenidae</taxon>
        <taxon>Dreissena</taxon>
    </lineage>
</organism>
<comment type="caution">
    <text evidence="1">The sequence shown here is derived from an EMBL/GenBank/DDBJ whole genome shotgun (WGS) entry which is preliminary data.</text>
</comment>
<proteinExistence type="predicted"/>
<dbReference type="Proteomes" id="UP000828390">
    <property type="component" value="Unassembled WGS sequence"/>
</dbReference>
<protein>
    <submittedName>
        <fullName evidence="1">Uncharacterized protein</fullName>
    </submittedName>
</protein>
<reference evidence="1" key="2">
    <citation type="submission" date="2020-11" db="EMBL/GenBank/DDBJ databases">
        <authorList>
            <person name="McCartney M.A."/>
            <person name="Auch B."/>
            <person name="Kono T."/>
            <person name="Mallez S."/>
            <person name="Becker A."/>
            <person name="Gohl D.M."/>
            <person name="Silverstein K.A.T."/>
            <person name="Koren S."/>
            <person name="Bechman K.B."/>
            <person name="Herman A."/>
            <person name="Abrahante J.E."/>
            <person name="Garbe J."/>
        </authorList>
    </citation>
    <scope>NUCLEOTIDE SEQUENCE</scope>
    <source>
        <strain evidence="1">Duluth1</strain>
        <tissue evidence="1">Whole animal</tissue>
    </source>
</reference>
<keyword evidence="2" id="KW-1185">Reference proteome</keyword>
<gene>
    <name evidence="1" type="ORF">DPMN_175243</name>
</gene>
<name>A0A9D4IIJ8_DREPO</name>
<reference evidence="1" key="1">
    <citation type="journal article" date="2019" name="bioRxiv">
        <title>The Genome of the Zebra Mussel, Dreissena polymorpha: A Resource for Invasive Species Research.</title>
        <authorList>
            <person name="McCartney M.A."/>
            <person name="Auch B."/>
            <person name="Kono T."/>
            <person name="Mallez S."/>
            <person name="Zhang Y."/>
            <person name="Obille A."/>
            <person name="Becker A."/>
            <person name="Abrahante J.E."/>
            <person name="Garbe J."/>
            <person name="Badalamenti J.P."/>
            <person name="Herman A."/>
            <person name="Mangelson H."/>
            <person name="Liachko I."/>
            <person name="Sullivan S."/>
            <person name="Sone E.D."/>
            <person name="Koren S."/>
            <person name="Silverstein K.A.T."/>
            <person name="Beckman K.B."/>
            <person name="Gohl D.M."/>
        </authorList>
    </citation>
    <scope>NUCLEOTIDE SEQUENCE</scope>
    <source>
        <strain evidence="1">Duluth1</strain>
        <tissue evidence="1">Whole animal</tissue>
    </source>
</reference>